<name>A0A4U0SIB3_9ACTN</name>
<dbReference type="AlphaFoldDB" id="A0A4U0SIB3"/>
<dbReference type="Proteomes" id="UP000305778">
    <property type="component" value="Unassembled WGS sequence"/>
</dbReference>
<evidence type="ECO:0000313" key="2">
    <source>
        <dbReference type="Proteomes" id="UP000305778"/>
    </source>
</evidence>
<protein>
    <recommendedName>
        <fullName evidence="3">Tetratricopeptide repeat protein</fullName>
    </recommendedName>
</protein>
<gene>
    <name evidence="1" type="ORF">FCI23_26120</name>
</gene>
<reference evidence="1 2" key="1">
    <citation type="submission" date="2019-04" db="EMBL/GenBank/DDBJ databases">
        <title>Streptomyces oryziradicis sp. nov., a novel actinomycete isolated from rhizosphere soil of rice (Oryza sativa L.).</title>
        <authorList>
            <person name="Li C."/>
        </authorList>
    </citation>
    <scope>NUCLEOTIDE SEQUENCE [LARGE SCALE GENOMIC DNA]</scope>
    <source>
        <strain evidence="1 2">NEAU-C40</strain>
    </source>
</reference>
<accession>A0A4U0SIB3</accession>
<organism evidence="1 2">
    <name type="scientific">Actinacidiphila oryziradicis</name>
    <dbReference type="NCBI Taxonomy" id="2571141"/>
    <lineage>
        <taxon>Bacteria</taxon>
        <taxon>Bacillati</taxon>
        <taxon>Actinomycetota</taxon>
        <taxon>Actinomycetes</taxon>
        <taxon>Kitasatosporales</taxon>
        <taxon>Streptomycetaceae</taxon>
        <taxon>Actinacidiphila</taxon>
    </lineage>
</organism>
<evidence type="ECO:0008006" key="3">
    <source>
        <dbReference type="Google" id="ProtNLM"/>
    </source>
</evidence>
<comment type="caution">
    <text evidence="1">The sequence shown here is derived from an EMBL/GenBank/DDBJ whole genome shotgun (WGS) entry which is preliminary data.</text>
</comment>
<keyword evidence="2" id="KW-1185">Reference proteome</keyword>
<dbReference type="OrthoDB" id="3477672at2"/>
<dbReference type="EMBL" id="SUMC01000027">
    <property type="protein sequence ID" value="TKA08833.1"/>
    <property type="molecule type" value="Genomic_DNA"/>
</dbReference>
<proteinExistence type="predicted"/>
<sequence>MTHDIARHLWRAGQWDAALRQLPDDPAGATLRAEMVVDRHLWRLDPPDEAVAAIKAIECDEPERAALLTAQLEYWRQFLSLGGTPLGGDPVAAFAALAGHDPLAGWAVFWHAVTLDNLRHDAEGAAAGYERARTLAVAADDLLLESYAVRHLGGQAVQNGDAAPGLALLRRSLHLRAAIGARPHTAAAQAALADALGEVPEAAGLRAIAAATAQELGLTWLKADA</sequence>
<evidence type="ECO:0000313" key="1">
    <source>
        <dbReference type="EMBL" id="TKA08833.1"/>
    </source>
</evidence>
<dbReference type="RefSeq" id="WP_136726376.1">
    <property type="nucleotide sequence ID" value="NZ_SUMC01000027.1"/>
</dbReference>